<sequence length="196" mass="20527">MNLIGNTWANLAEMVVNAVESGTASRSVACAAWWLGSQSILGDAAFWRQAAAFATSQLPEAEQDIIKAQLKPDEIALITATLEWPAVPETISTTIAGWWPAAATDAATKAKYAGLLAQAMNATAREYGYDSITTAVTYRGDPNATFAAEGEAFFQWRSAVWQYGIAELAAVTSGATLPTTAAFVAGIPAFTLGTGA</sequence>
<dbReference type="RefSeq" id="WP_342344124.1">
    <property type="nucleotide sequence ID" value="NZ_CP059896.1"/>
</dbReference>
<dbReference type="Proteomes" id="UP001595647">
    <property type="component" value="Unassembled WGS sequence"/>
</dbReference>
<reference evidence="2" key="1">
    <citation type="journal article" date="2019" name="Int. J. Syst. Evol. Microbiol.">
        <title>The Global Catalogue of Microorganisms (GCM) 10K type strain sequencing project: providing services to taxonomists for standard genome sequencing and annotation.</title>
        <authorList>
            <consortium name="The Broad Institute Genomics Platform"/>
            <consortium name="The Broad Institute Genome Sequencing Center for Infectious Disease"/>
            <person name="Wu L."/>
            <person name="Ma J."/>
        </authorList>
    </citation>
    <scope>NUCLEOTIDE SEQUENCE [LARGE SCALE GENOMIC DNA]</scope>
    <source>
        <strain evidence="2">KCTC 52231</strain>
    </source>
</reference>
<organism evidence="1 2">
    <name type="scientific">Ciceribacter thiooxidans</name>
    <dbReference type="NCBI Taxonomy" id="1969821"/>
    <lineage>
        <taxon>Bacteria</taxon>
        <taxon>Pseudomonadati</taxon>
        <taxon>Pseudomonadota</taxon>
        <taxon>Alphaproteobacteria</taxon>
        <taxon>Hyphomicrobiales</taxon>
        <taxon>Rhizobiaceae</taxon>
        <taxon>Ciceribacter</taxon>
    </lineage>
</organism>
<gene>
    <name evidence="1" type="ORF">ACFOHV_07125</name>
</gene>
<accession>A0ABV7HXF0</accession>
<comment type="caution">
    <text evidence="1">The sequence shown here is derived from an EMBL/GenBank/DDBJ whole genome shotgun (WGS) entry which is preliminary data.</text>
</comment>
<protein>
    <submittedName>
        <fullName evidence="1">Uncharacterized protein</fullName>
    </submittedName>
</protein>
<proteinExistence type="predicted"/>
<evidence type="ECO:0000313" key="1">
    <source>
        <dbReference type="EMBL" id="MFC3163048.1"/>
    </source>
</evidence>
<keyword evidence="2" id="KW-1185">Reference proteome</keyword>
<evidence type="ECO:0000313" key="2">
    <source>
        <dbReference type="Proteomes" id="UP001595647"/>
    </source>
</evidence>
<dbReference type="EMBL" id="JBHRTG010000007">
    <property type="protein sequence ID" value="MFC3163048.1"/>
    <property type="molecule type" value="Genomic_DNA"/>
</dbReference>
<name>A0ABV7HXF0_9HYPH</name>